<dbReference type="PROSITE" id="PS00599">
    <property type="entry name" value="AA_TRANSFER_CLASS_2"/>
    <property type="match status" value="1"/>
</dbReference>
<sequence length="373" mass="40899">MKKLNERKASGTFRRLYADTGLVDFASNDYLGFARIPVEDHTYGQGSTGSRLISGNHPLFEAAERSISDFHGAEAALLFNSGYDANVGLLPALLERNDFIFYDASVHASIRDGIALGKAKGYKYDHNNLDSLKTRINNVLGDRIPENSEVYVISETVFSMEGDGPDLQALSTYCKENGFRLILDEAHAVGVLGPQGRGAVVQAECGDGVFARVITFGKALGCHGAAVLGSKLLREYLINYSRSFVYTTALPPASVNVIIQAYERLKGDLGADALERLNANIDIFRRRQQDLGLSGYFIPAMAAIQCCEVGGVEQVRMLAEDLQSMGYDVKPIRSPTVPRGRECLRFSLHAFNTEEEITGVLTILEKSLKKMRV</sequence>
<comment type="caution">
    <text evidence="8">The sequence shown here is derived from an EMBL/GenBank/DDBJ whole genome shotgun (WGS) entry which is preliminary data.</text>
</comment>
<feature type="domain" description="Aminotransferase class I/classII large" evidence="7">
    <location>
        <begin position="22"/>
        <end position="361"/>
    </location>
</feature>
<comment type="similarity">
    <text evidence="3">Belongs to the class-II pyridoxal-phosphate-dependent aminotransferase family. BioF subfamily.</text>
</comment>
<dbReference type="Pfam" id="PF00155">
    <property type="entry name" value="Aminotran_1_2"/>
    <property type="match status" value="1"/>
</dbReference>
<evidence type="ECO:0000256" key="2">
    <source>
        <dbReference type="ARBA" id="ARBA00005189"/>
    </source>
</evidence>
<keyword evidence="4" id="KW-0808">Transferase</keyword>
<dbReference type="InterPro" id="IPR015421">
    <property type="entry name" value="PyrdxlP-dep_Trfase_major"/>
</dbReference>
<dbReference type="PANTHER" id="PTHR13693">
    <property type="entry name" value="CLASS II AMINOTRANSFERASE/8-AMINO-7-OXONONANOATE SYNTHASE"/>
    <property type="match status" value="1"/>
</dbReference>
<dbReference type="Gene3D" id="3.40.640.10">
    <property type="entry name" value="Type I PLP-dependent aspartate aminotransferase-like (Major domain)"/>
    <property type="match status" value="1"/>
</dbReference>
<dbReference type="InterPro" id="IPR015422">
    <property type="entry name" value="PyrdxlP-dep_Trfase_small"/>
</dbReference>
<evidence type="ECO:0000256" key="5">
    <source>
        <dbReference type="ARBA" id="ARBA00022898"/>
    </source>
</evidence>
<keyword evidence="5 6" id="KW-0663">Pyridoxal phosphate</keyword>
<accession>A0ABT7WEH5</accession>
<evidence type="ECO:0000256" key="4">
    <source>
        <dbReference type="ARBA" id="ARBA00022679"/>
    </source>
</evidence>
<organism evidence="8 9">
    <name type="scientific">Robiginitalea aurantiaca</name>
    <dbReference type="NCBI Taxonomy" id="3056915"/>
    <lineage>
        <taxon>Bacteria</taxon>
        <taxon>Pseudomonadati</taxon>
        <taxon>Bacteroidota</taxon>
        <taxon>Flavobacteriia</taxon>
        <taxon>Flavobacteriales</taxon>
        <taxon>Flavobacteriaceae</taxon>
        <taxon>Robiginitalea</taxon>
    </lineage>
</organism>
<dbReference type="InterPro" id="IPR004839">
    <property type="entry name" value="Aminotransferase_I/II_large"/>
</dbReference>
<keyword evidence="8" id="KW-0032">Aminotransferase</keyword>
<dbReference type="InterPro" id="IPR015424">
    <property type="entry name" value="PyrdxlP-dep_Trfase"/>
</dbReference>
<dbReference type="InterPro" id="IPR001917">
    <property type="entry name" value="Aminotrans_II_pyridoxalP_BS"/>
</dbReference>
<dbReference type="RefSeq" id="WP_289724675.1">
    <property type="nucleotide sequence ID" value="NZ_JAUDUY010000003.1"/>
</dbReference>
<evidence type="ECO:0000259" key="7">
    <source>
        <dbReference type="Pfam" id="PF00155"/>
    </source>
</evidence>
<dbReference type="Proteomes" id="UP001174839">
    <property type="component" value="Unassembled WGS sequence"/>
</dbReference>
<evidence type="ECO:0000313" key="9">
    <source>
        <dbReference type="Proteomes" id="UP001174839"/>
    </source>
</evidence>
<dbReference type="SUPFAM" id="SSF53383">
    <property type="entry name" value="PLP-dependent transferases"/>
    <property type="match status" value="1"/>
</dbReference>
<reference evidence="8" key="1">
    <citation type="submission" date="2023-06" db="EMBL/GenBank/DDBJ databases">
        <title>Robiginitalea aurantiacus sp. nov. and Algoriphagus sediminis sp. nov., isolated from coastal sediment.</title>
        <authorList>
            <person name="Zhou Z.Y."/>
            <person name="An J."/>
            <person name="Jia Y.W."/>
            <person name="Du Z.J."/>
        </authorList>
    </citation>
    <scope>NUCLEOTIDE SEQUENCE</scope>
    <source>
        <strain evidence="8">M39</strain>
    </source>
</reference>
<protein>
    <submittedName>
        <fullName evidence="8">Aminotransferase class I/II-fold pyridoxal phosphate-dependent enzyme</fullName>
    </submittedName>
</protein>
<dbReference type="PANTHER" id="PTHR13693:SF77">
    <property type="entry name" value="8-AMINO-7-OXONONANOATE SYNTHASE"/>
    <property type="match status" value="1"/>
</dbReference>
<comment type="pathway">
    <text evidence="2">Lipid metabolism.</text>
</comment>
<comment type="cofactor">
    <cofactor evidence="1 6">
        <name>pyridoxal 5'-phosphate</name>
        <dbReference type="ChEBI" id="CHEBI:597326"/>
    </cofactor>
</comment>
<keyword evidence="9" id="KW-1185">Reference proteome</keyword>
<name>A0ABT7WEH5_9FLAO</name>
<evidence type="ECO:0000256" key="3">
    <source>
        <dbReference type="ARBA" id="ARBA00010008"/>
    </source>
</evidence>
<dbReference type="GO" id="GO:0008483">
    <property type="term" value="F:transaminase activity"/>
    <property type="evidence" value="ECO:0007669"/>
    <property type="project" value="UniProtKB-KW"/>
</dbReference>
<evidence type="ECO:0000256" key="6">
    <source>
        <dbReference type="RuleBase" id="RU003693"/>
    </source>
</evidence>
<evidence type="ECO:0000256" key="1">
    <source>
        <dbReference type="ARBA" id="ARBA00001933"/>
    </source>
</evidence>
<proteinExistence type="inferred from homology"/>
<dbReference type="EMBL" id="JAUDUY010000003">
    <property type="protein sequence ID" value="MDM9631316.1"/>
    <property type="molecule type" value="Genomic_DNA"/>
</dbReference>
<gene>
    <name evidence="8" type="ORF">QU605_07535</name>
</gene>
<dbReference type="Gene3D" id="3.90.1150.10">
    <property type="entry name" value="Aspartate Aminotransferase, domain 1"/>
    <property type="match status" value="1"/>
</dbReference>
<evidence type="ECO:0000313" key="8">
    <source>
        <dbReference type="EMBL" id="MDM9631316.1"/>
    </source>
</evidence>
<dbReference type="InterPro" id="IPR050087">
    <property type="entry name" value="AON_synthase_class-II"/>
</dbReference>